<proteinExistence type="predicted"/>
<dbReference type="Proteomes" id="UP000625079">
    <property type="component" value="Unassembled WGS sequence"/>
</dbReference>
<accession>A0AA87WBL8</accession>
<feature type="compositionally biased region" description="Low complexity" evidence="1">
    <location>
        <begin position="62"/>
        <end position="79"/>
    </location>
</feature>
<feature type="region of interest" description="Disordered" evidence="1">
    <location>
        <begin position="56"/>
        <end position="79"/>
    </location>
</feature>
<reference evidence="2" key="1">
    <citation type="journal article" date="2014" name="Int. J. Syst. Evol. Microbiol.">
        <title>Complete genome sequence of Corynebacterium casei LMG S-19264T (=DSM 44701T), isolated from a smear-ripened cheese.</title>
        <authorList>
            <consortium name="US DOE Joint Genome Institute (JGI-PGF)"/>
            <person name="Walter F."/>
            <person name="Albersmeier A."/>
            <person name="Kalinowski J."/>
            <person name="Ruckert C."/>
        </authorList>
    </citation>
    <scope>NUCLEOTIDE SEQUENCE</scope>
    <source>
        <strain evidence="2">CGMCC 1.15034</strain>
    </source>
</reference>
<reference evidence="2" key="2">
    <citation type="submission" date="2022-12" db="EMBL/GenBank/DDBJ databases">
        <authorList>
            <person name="Sun Q."/>
            <person name="Zhou Y."/>
        </authorList>
    </citation>
    <scope>NUCLEOTIDE SEQUENCE</scope>
    <source>
        <strain evidence="2">CGMCC 1.15034</strain>
    </source>
</reference>
<organism evidence="2 3">
    <name type="scientific">Bradyrhizobium guangdongense</name>
    <dbReference type="NCBI Taxonomy" id="1325090"/>
    <lineage>
        <taxon>Bacteria</taxon>
        <taxon>Pseudomonadati</taxon>
        <taxon>Pseudomonadota</taxon>
        <taxon>Alphaproteobacteria</taxon>
        <taxon>Hyphomicrobiales</taxon>
        <taxon>Nitrobacteraceae</taxon>
        <taxon>Bradyrhizobium</taxon>
    </lineage>
</organism>
<evidence type="ECO:0000313" key="3">
    <source>
        <dbReference type="Proteomes" id="UP000625079"/>
    </source>
</evidence>
<dbReference type="EMBL" id="BMHC01000022">
    <property type="protein sequence ID" value="GGI31832.1"/>
    <property type="molecule type" value="Genomic_DNA"/>
</dbReference>
<evidence type="ECO:0000256" key="1">
    <source>
        <dbReference type="SAM" id="MobiDB-lite"/>
    </source>
</evidence>
<dbReference type="AlphaFoldDB" id="A0AA87WBL8"/>
<name>A0AA87WBL8_9BRAD</name>
<sequence>MLRPAVAATNWARAGNIGLDMRDGGSVLMPAVPGWDFGAKVPARTGAVNDGACSRTIRPRDGAQMPAAAGPAGAGLAAT</sequence>
<gene>
    <name evidence="2" type="ORF">GCM10010987_66370</name>
</gene>
<comment type="caution">
    <text evidence="2">The sequence shown here is derived from an EMBL/GenBank/DDBJ whole genome shotgun (WGS) entry which is preliminary data.</text>
</comment>
<protein>
    <submittedName>
        <fullName evidence="2">Uncharacterized protein</fullName>
    </submittedName>
</protein>
<evidence type="ECO:0000313" key="2">
    <source>
        <dbReference type="EMBL" id="GGI31832.1"/>
    </source>
</evidence>